<protein>
    <submittedName>
        <fullName evidence="4">Por secretion system C-terminal sorting domain-containing protein</fullName>
    </submittedName>
</protein>
<dbReference type="InterPro" id="IPR045828">
    <property type="entry name" value="PKD_Bacteroidetes"/>
</dbReference>
<dbReference type="Gene3D" id="2.60.40.10">
    <property type="entry name" value="Immunoglobulins"/>
    <property type="match status" value="1"/>
</dbReference>
<evidence type="ECO:0000259" key="3">
    <source>
        <dbReference type="Pfam" id="PF19406"/>
    </source>
</evidence>
<dbReference type="InterPro" id="IPR026444">
    <property type="entry name" value="Secre_tail"/>
</dbReference>
<feature type="transmembrane region" description="Helical" evidence="1">
    <location>
        <begin position="21"/>
        <end position="41"/>
    </location>
</feature>
<dbReference type="InterPro" id="IPR013783">
    <property type="entry name" value="Ig-like_fold"/>
</dbReference>
<dbReference type="NCBIfam" id="TIGR04183">
    <property type="entry name" value="Por_Secre_tail"/>
    <property type="match status" value="1"/>
</dbReference>
<evidence type="ECO:0000313" key="4">
    <source>
        <dbReference type="EMBL" id="SNS02422.1"/>
    </source>
</evidence>
<name>A0A239B4F9_9BACT</name>
<evidence type="ECO:0000259" key="2">
    <source>
        <dbReference type="Pfam" id="PF18962"/>
    </source>
</evidence>
<dbReference type="Pfam" id="PF18962">
    <property type="entry name" value="Por_Secre_tail"/>
    <property type="match status" value="1"/>
</dbReference>
<feature type="domain" description="PKD-like" evidence="3">
    <location>
        <begin position="405"/>
        <end position="492"/>
    </location>
</feature>
<evidence type="ECO:0000256" key="1">
    <source>
        <dbReference type="SAM" id="Phobius"/>
    </source>
</evidence>
<evidence type="ECO:0000313" key="5">
    <source>
        <dbReference type="Proteomes" id="UP000198432"/>
    </source>
</evidence>
<dbReference type="EMBL" id="FZOQ01000001">
    <property type="protein sequence ID" value="SNS02422.1"/>
    <property type="molecule type" value="Genomic_DNA"/>
</dbReference>
<feature type="domain" description="Secretion system C-terminal sorting" evidence="2">
    <location>
        <begin position="678"/>
        <end position="753"/>
    </location>
</feature>
<keyword evidence="1" id="KW-0472">Membrane</keyword>
<keyword evidence="1" id="KW-1133">Transmembrane helix</keyword>
<sequence length="758" mass="78278">MEILQNPRGREGHPLSKKLRQVALIVCVFMVGTFVYLPAYAQNCTSNDVQILRAYLVDATTGAPLDQQLPCTYGTNIEVRLALELSTNTPRKGVSISGSIVKDDASGALVANLGECFGATLSAGTVVNFSKKFAWACGTAIKMVNTSISWGTGNSQYCQGTDAQAPSTPSKCWKQQDNNYIPIVTYPCATASLSSFEAGDAKCTGDNASFATAFTAAPNTHVTSVQWQVSSDNGTSWSSLPASATYTVSTTSLPVSSGATTLNINNVTGLNGYKYRVQVVSTSTSDLQCSIISSAATLTVNPTKPASVSISSNATNNTICAGTSVTFTATPTNGGSAPSYQWKLNGSNVGSNSAAYTSSTLTSGDKVSVVMTSNASPCLTGSPATSNEVTMVVNAKPAGSNSTAVICSGQETDIPLSSSVAGAAYTWTATLLASPSGGEVTGFSSCNSSCGASIKQRLINSGTTERVVRYTITPLANDCEGNPFTVDVTVKPLAAAPILHVENDCNGTSTVTARDASGNLIASGELAWSDNGNGNPRTVNSAVTLTATRTISGGCTSAVSSSVVTAPKAAPAAPTVCIVQPSLCGPAKGSVTIVSPTGEGFLYTVNNGATWQSSPVFAELEAGSVTGIKVKNPEGCISAAADCSVSSCESPEVLPTTSVISSLQVKEHPKAQDQLTAYPVPFSESTTLEFKAEQDGKYEINLYDMKGALVRQLKAGTAKAGEVTRIEVNGSSMREGMYLARMMSATGVKTVKLLKKER</sequence>
<accession>A0A239B4F9</accession>
<dbReference type="Pfam" id="PF19406">
    <property type="entry name" value="PKD_5"/>
    <property type="match status" value="1"/>
</dbReference>
<dbReference type="AlphaFoldDB" id="A0A239B4F9"/>
<organism evidence="4 5">
    <name type="scientific">Pontibacter ummariensis</name>
    <dbReference type="NCBI Taxonomy" id="1610492"/>
    <lineage>
        <taxon>Bacteria</taxon>
        <taxon>Pseudomonadati</taxon>
        <taxon>Bacteroidota</taxon>
        <taxon>Cytophagia</taxon>
        <taxon>Cytophagales</taxon>
        <taxon>Hymenobacteraceae</taxon>
        <taxon>Pontibacter</taxon>
    </lineage>
</organism>
<reference evidence="5" key="1">
    <citation type="submission" date="2017-06" db="EMBL/GenBank/DDBJ databases">
        <authorList>
            <person name="Varghese N."/>
            <person name="Submissions S."/>
        </authorList>
    </citation>
    <scope>NUCLEOTIDE SEQUENCE [LARGE SCALE GENOMIC DNA]</scope>
    <source>
        <strain evidence="5">NKM1</strain>
    </source>
</reference>
<keyword evidence="5" id="KW-1185">Reference proteome</keyword>
<keyword evidence="1" id="KW-0812">Transmembrane</keyword>
<proteinExistence type="predicted"/>
<dbReference type="Proteomes" id="UP000198432">
    <property type="component" value="Unassembled WGS sequence"/>
</dbReference>
<gene>
    <name evidence="4" type="ORF">SAMN06296052_101124</name>
</gene>